<organism evidence="14 15">
    <name type="scientific">Candidatus Monoglobus merdigallinarum</name>
    <dbReference type="NCBI Taxonomy" id="2838698"/>
    <lineage>
        <taxon>Bacteria</taxon>
        <taxon>Bacillati</taxon>
        <taxon>Bacillota</taxon>
        <taxon>Clostridia</taxon>
        <taxon>Monoglobales</taxon>
        <taxon>Monoglobaceae</taxon>
        <taxon>Monoglobus</taxon>
    </lineage>
</organism>
<comment type="catalytic activity">
    <reaction evidence="9 10 11">
        <text>adenosine(37) in tRNA + dimethylallyl diphosphate = N(6)-dimethylallyladenosine(37) in tRNA + diphosphate</text>
        <dbReference type="Rhea" id="RHEA:26482"/>
        <dbReference type="Rhea" id="RHEA-COMP:10162"/>
        <dbReference type="Rhea" id="RHEA-COMP:10375"/>
        <dbReference type="ChEBI" id="CHEBI:33019"/>
        <dbReference type="ChEBI" id="CHEBI:57623"/>
        <dbReference type="ChEBI" id="CHEBI:74411"/>
        <dbReference type="ChEBI" id="CHEBI:74415"/>
        <dbReference type="EC" id="2.5.1.75"/>
    </reaction>
</comment>
<dbReference type="EC" id="2.5.1.75" evidence="10"/>
<evidence type="ECO:0000256" key="13">
    <source>
        <dbReference type="RuleBase" id="RU003785"/>
    </source>
</evidence>
<dbReference type="Proteomes" id="UP000824162">
    <property type="component" value="Unassembled WGS sequence"/>
</dbReference>
<feature type="binding site" evidence="10">
    <location>
        <begin position="11"/>
        <end position="18"/>
    </location>
    <ligand>
        <name>ATP</name>
        <dbReference type="ChEBI" id="CHEBI:30616"/>
    </ligand>
</feature>
<comment type="function">
    <text evidence="2 10 12">Catalyzes the transfer of a dimethylallyl group onto the adenine at position 37 in tRNAs that read codons beginning with uridine, leading to the formation of N6-(dimethylallyl)adenosine (i(6)A).</text>
</comment>
<evidence type="ECO:0000256" key="7">
    <source>
        <dbReference type="ARBA" id="ARBA00022840"/>
    </source>
</evidence>
<dbReference type="InterPro" id="IPR018022">
    <property type="entry name" value="IPT"/>
</dbReference>
<dbReference type="GO" id="GO:0052381">
    <property type="term" value="F:tRNA dimethylallyltransferase activity"/>
    <property type="evidence" value="ECO:0007669"/>
    <property type="project" value="UniProtKB-UniRule"/>
</dbReference>
<dbReference type="Pfam" id="PF01715">
    <property type="entry name" value="IPPT"/>
    <property type="match status" value="1"/>
</dbReference>
<evidence type="ECO:0000313" key="14">
    <source>
        <dbReference type="EMBL" id="HIV85512.1"/>
    </source>
</evidence>
<evidence type="ECO:0000313" key="15">
    <source>
        <dbReference type="Proteomes" id="UP000824162"/>
    </source>
</evidence>
<comment type="caution">
    <text evidence="14">The sequence shown here is derived from an EMBL/GenBank/DDBJ whole genome shotgun (WGS) entry which is preliminary data.</text>
</comment>
<keyword evidence="4 10" id="KW-0808">Transferase</keyword>
<gene>
    <name evidence="10 14" type="primary">miaA</name>
    <name evidence="14" type="ORF">H9900_01740</name>
</gene>
<proteinExistence type="inferred from homology"/>
<keyword evidence="5 10" id="KW-0819">tRNA processing</keyword>
<evidence type="ECO:0000256" key="2">
    <source>
        <dbReference type="ARBA" id="ARBA00003213"/>
    </source>
</evidence>
<comment type="similarity">
    <text evidence="3 10 13">Belongs to the IPP transferase family.</text>
</comment>
<dbReference type="PANTHER" id="PTHR11088:SF60">
    <property type="entry name" value="TRNA DIMETHYLALLYLTRANSFERASE"/>
    <property type="match status" value="1"/>
</dbReference>
<evidence type="ECO:0000256" key="5">
    <source>
        <dbReference type="ARBA" id="ARBA00022694"/>
    </source>
</evidence>
<comment type="subunit">
    <text evidence="10">Monomer.</text>
</comment>
<dbReference type="NCBIfam" id="TIGR00174">
    <property type="entry name" value="miaA"/>
    <property type="match status" value="1"/>
</dbReference>
<dbReference type="Gene3D" id="1.10.20.140">
    <property type="match status" value="1"/>
</dbReference>
<evidence type="ECO:0000256" key="10">
    <source>
        <dbReference type="HAMAP-Rule" id="MF_00185"/>
    </source>
</evidence>
<keyword evidence="6 10" id="KW-0547">Nucleotide-binding</keyword>
<evidence type="ECO:0000256" key="1">
    <source>
        <dbReference type="ARBA" id="ARBA00001946"/>
    </source>
</evidence>
<dbReference type="InterPro" id="IPR039657">
    <property type="entry name" value="Dimethylallyltransferase"/>
</dbReference>
<name>A0A9D1PQS1_9FIRM</name>
<evidence type="ECO:0000256" key="11">
    <source>
        <dbReference type="RuleBase" id="RU003783"/>
    </source>
</evidence>
<feature type="site" description="Interaction with substrate tRNA" evidence="10">
    <location>
        <position position="102"/>
    </location>
</feature>
<dbReference type="InterPro" id="IPR027417">
    <property type="entry name" value="P-loop_NTPase"/>
</dbReference>
<dbReference type="PANTHER" id="PTHR11088">
    <property type="entry name" value="TRNA DIMETHYLALLYLTRANSFERASE"/>
    <property type="match status" value="1"/>
</dbReference>
<dbReference type="GO" id="GO:0006400">
    <property type="term" value="P:tRNA modification"/>
    <property type="evidence" value="ECO:0007669"/>
    <property type="project" value="TreeGrafter"/>
</dbReference>
<dbReference type="AlphaFoldDB" id="A0A9D1PQS1"/>
<protein>
    <recommendedName>
        <fullName evidence="10">tRNA dimethylallyltransferase</fullName>
        <ecNumber evidence="10">2.5.1.75</ecNumber>
    </recommendedName>
    <alternativeName>
        <fullName evidence="10">Dimethylallyl diphosphate:tRNA dimethylallyltransferase</fullName>
        <shortName evidence="10">DMAPP:tRNA dimethylallyltransferase</shortName>
        <shortName evidence="10">DMATase</shortName>
    </alternativeName>
    <alternativeName>
        <fullName evidence="10">Isopentenyl-diphosphate:tRNA isopentenyltransferase</fullName>
        <shortName evidence="10">IPP transferase</shortName>
        <shortName evidence="10">IPPT</shortName>
        <shortName evidence="10">IPTase</shortName>
    </alternativeName>
</protein>
<keyword evidence="7 10" id="KW-0067">ATP-binding</keyword>
<evidence type="ECO:0000256" key="6">
    <source>
        <dbReference type="ARBA" id="ARBA00022741"/>
    </source>
</evidence>
<feature type="binding site" evidence="10">
    <location>
        <begin position="13"/>
        <end position="18"/>
    </location>
    <ligand>
        <name>substrate</name>
    </ligand>
</feature>
<sequence length="290" mass="32953">MSKPKIIGVVGPTASGKTDYAISLALRVGGEVVSCDSMQVYRHMDIGTAKPTPEEMQGVAHHMIDILEPYEDFSVARYAEMARRCIDDILSRGRVPILCGGTGLYFDSTVNNIEFKEIAADLELRKNLSRLAAEEGNERVHALLREADPKAAESIHPNNLKRVIRALEIYKQTGRTKTELDREQRGESIYDAEVYGMNRSRSELYSRINRRVDIMLRRGLLDEVKKLLDMGVPINSTAMQAIGYKELAAYIGGEIRFDEAVEKIKTETRRYAKRQLTWFKKNKNIIWLDI</sequence>
<comment type="cofactor">
    <cofactor evidence="1 10">
        <name>Mg(2+)</name>
        <dbReference type="ChEBI" id="CHEBI:18420"/>
    </cofactor>
</comment>
<feature type="region of interest" description="Interaction with substrate tRNA" evidence="10">
    <location>
        <begin position="36"/>
        <end position="39"/>
    </location>
</feature>
<dbReference type="HAMAP" id="MF_00185">
    <property type="entry name" value="IPP_trans"/>
    <property type="match status" value="1"/>
</dbReference>
<dbReference type="GO" id="GO:0005524">
    <property type="term" value="F:ATP binding"/>
    <property type="evidence" value="ECO:0007669"/>
    <property type="project" value="UniProtKB-UniRule"/>
</dbReference>
<evidence type="ECO:0000256" key="3">
    <source>
        <dbReference type="ARBA" id="ARBA00005842"/>
    </source>
</evidence>
<evidence type="ECO:0000256" key="8">
    <source>
        <dbReference type="ARBA" id="ARBA00022842"/>
    </source>
</evidence>
<keyword evidence="8 10" id="KW-0460">Magnesium</keyword>
<dbReference type="EMBL" id="DXIJ01000034">
    <property type="protein sequence ID" value="HIV85512.1"/>
    <property type="molecule type" value="Genomic_DNA"/>
</dbReference>
<dbReference type="Gene3D" id="3.40.50.300">
    <property type="entry name" value="P-loop containing nucleotide triphosphate hydrolases"/>
    <property type="match status" value="1"/>
</dbReference>
<evidence type="ECO:0000256" key="12">
    <source>
        <dbReference type="RuleBase" id="RU003784"/>
    </source>
</evidence>
<dbReference type="SUPFAM" id="SSF52540">
    <property type="entry name" value="P-loop containing nucleoside triphosphate hydrolases"/>
    <property type="match status" value="1"/>
</dbReference>
<comment type="caution">
    <text evidence="10">Lacks conserved residue(s) required for the propagation of feature annotation.</text>
</comment>
<evidence type="ECO:0000256" key="4">
    <source>
        <dbReference type="ARBA" id="ARBA00022679"/>
    </source>
</evidence>
<reference evidence="14" key="1">
    <citation type="journal article" date="2021" name="PeerJ">
        <title>Extensive microbial diversity within the chicken gut microbiome revealed by metagenomics and culture.</title>
        <authorList>
            <person name="Gilroy R."/>
            <person name="Ravi A."/>
            <person name="Getino M."/>
            <person name="Pursley I."/>
            <person name="Horton D.L."/>
            <person name="Alikhan N.F."/>
            <person name="Baker D."/>
            <person name="Gharbi K."/>
            <person name="Hall N."/>
            <person name="Watson M."/>
            <person name="Adriaenssens E.M."/>
            <person name="Foster-Nyarko E."/>
            <person name="Jarju S."/>
            <person name="Secka A."/>
            <person name="Antonio M."/>
            <person name="Oren A."/>
            <person name="Chaudhuri R.R."/>
            <person name="La Ragione R."/>
            <person name="Hildebrand F."/>
            <person name="Pallen M.J."/>
        </authorList>
    </citation>
    <scope>NUCLEOTIDE SEQUENCE</scope>
    <source>
        <strain evidence="14">5790</strain>
    </source>
</reference>
<feature type="site" description="Interaction with substrate tRNA" evidence="10">
    <location>
        <position position="125"/>
    </location>
</feature>
<reference evidence="14" key="2">
    <citation type="submission" date="2021-04" db="EMBL/GenBank/DDBJ databases">
        <authorList>
            <person name="Gilroy R."/>
        </authorList>
    </citation>
    <scope>NUCLEOTIDE SEQUENCE</scope>
    <source>
        <strain evidence="14">5790</strain>
    </source>
</reference>
<accession>A0A9D1PQS1</accession>
<evidence type="ECO:0000256" key="9">
    <source>
        <dbReference type="ARBA" id="ARBA00049563"/>
    </source>
</evidence>